<dbReference type="EMBL" id="QNQU01000012">
    <property type="protein sequence ID" value="RBQ05892.1"/>
    <property type="molecule type" value="Genomic_DNA"/>
</dbReference>
<dbReference type="AlphaFoldDB" id="A0A366KYC1"/>
<dbReference type="NCBIfam" id="NF047539">
    <property type="entry name" value="XAC2610_fam"/>
    <property type="match status" value="1"/>
</dbReference>
<proteinExistence type="predicted"/>
<keyword evidence="2" id="KW-1185">Reference proteome</keyword>
<evidence type="ECO:0000313" key="2">
    <source>
        <dbReference type="Proteomes" id="UP000252081"/>
    </source>
</evidence>
<protein>
    <submittedName>
        <fullName evidence="1">Uncharacterized protein</fullName>
    </submittedName>
</protein>
<name>A0A366KYC1_9SPHI</name>
<reference evidence="1 2" key="1">
    <citation type="submission" date="2018-07" db="EMBL/GenBank/DDBJ databases">
        <title>A draft genome of a endophytic bacteria, a new species of Pedobacter.</title>
        <authorList>
            <person name="Zhang Z.D."/>
            <person name="Chen Z.J."/>
        </authorList>
    </citation>
    <scope>NUCLEOTIDE SEQUENCE [LARGE SCALE GENOMIC DNA]</scope>
    <source>
        <strain evidence="1 2">RS10</strain>
    </source>
</reference>
<evidence type="ECO:0000313" key="1">
    <source>
        <dbReference type="EMBL" id="RBQ05892.1"/>
    </source>
</evidence>
<sequence>MLISSHLFAQKIFNQPNAKGTWQYVYPFQDKSYVLAIQNGINEKEPVGEDINTNIYFGKSSPTADTIFWKEQVYLKLINDNISYEDYNGDGVKDIVIFSETGGRGGNAFYHLFLLAPKNKKIIRVKNFENIVNPEYNRKHKVIVSYGLSGTNHYSIYKISKDNRAFQIGKSFEDTFDSDPTELDKRIIKILKKSVY</sequence>
<dbReference type="Proteomes" id="UP000252081">
    <property type="component" value="Unassembled WGS sequence"/>
</dbReference>
<dbReference type="InterPro" id="IPR058087">
    <property type="entry name" value="XAC2610_dom"/>
</dbReference>
<gene>
    <name evidence="1" type="ORF">DRW42_15465</name>
</gene>
<organism evidence="1 2">
    <name type="scientific">Pedobacter miscanthi</name>
    <dbReference type="NCBI Taxonomy" id="2259170"/>
    <lineage>
        <taxon>Bacteria</taxon>
        <taxon>Pseudomonadati</taxon>
        <taxon>Bacteroidota</taxon>
        <taxon>Sphingobacteriia</taxon>
        <taxon>Sphingobacteriales</taxon>
        <taxon>Sphingobacteriaceae</taxon>
        <taxon>Pedobacter</taxon>
    </lineage>
</organism>
<accession>A0A366KYC1</accession>
<comment type="caution">
    <text evidence="1">The sequence shown here is derived from an EMBL/GenBank/DDBJ whole genome shotgun (WGS) entry which is preliminary data.</text>
</comment>